<accession>A0A7R9L0P7</accession>
<dbReference type="EMBL" id="CAJPIZ010011445">
    <property type="protein sequence ID" value="CAG2113150.1"/>
    <property type="molecule type" value="Genomic_DNA"/>
</dbReference>
<protein>
    <submittedName>
        <fullName evidence="1">Uncharacterized protein</fullName>
    </submittedName>
</protein>
<dbReference type="AlphaFoldDB" id="A0A7R9L0P7"/>
<dbReference type="Proteomes" id="UP000759131">
    <property type="component" value="Unassembled WGS sequence"/>
</dbReference>
<keyword evidence="2" id="KW-1185">Reference proteome</keyword>
<reference evidence="1" key="1">
    <citation type="submission" date="2020-11" db="EMBL/GenBank/DDBJ databases">
        <authorList>
            <person name="Tran Van P."/>
        </authorList>
    </citation>
    <scope>NUCLEOTIDE SEQUENCE</scope>
</reference>
<dbReference type="EMBL" id="OC866020">
    <property type="protein sequence ID" value="CAD7632720.1"/>
    <property type="molecule type" value="Genomic_DNA"/>
</dbReference>
<evidence type="ECO:0000313" key="2">
    <source>
        <dbReference type="Proteomes" id="UP000759131"/>
    </source>
</evidence>
<evidence type="ECO:0000313" key="1">
    <source>
        <dbReference type="EMBL" id="CAD7632720.1"/>
    </source>
</evidence>
<gene>
    <name evidence="1" type="ORF">OSB1V03_LOCUS13122</name>
</gene>
<sequence>MSVNWEAIKLRQAVLTSTGKSVLKTLVERGLTVRSDRRWDTSLELETVRGDDGTHVRTSDRRTDSSVRPIQFHAIQDFLKACDKYTI</sequence>
<name>A0A7R9L0P7_9ACAR</name>
<organism evidence="1">
    <name type="scientific">Medioppia subpectinata</name>
    <dbReference type="NCBI Taxonomy" id="1979941"/>
    <lineage>
        <taxon>Eukaryota</taxon>
        <taxon>Metazoa</taxon>
        <taxon>Ecdysozoa</taxon>
        <taxon>Arthropoda</taxon>
        <taxon>Chelicerata</taxon>
        <taxon>Arachnida</taxon>
        <taxon>Acari</taxon>
        <taxon>Acariformes</taxon>
        <taxon>Sarcoptiformes</taxon>
        <taxon>Oribatida</taxon>
        <taxon>Brachypylina</taxon>
        <taxon>Oppioidea</taxon>
        <taxon>Oppiidae</taxon>
        <taxon>Medioppia</taxon>
    </lineage>
</organism>
<proteinExistence type="predicted"/>